<evidence type="ECO:0000313" key="2">
    <source>
        <dbReference type="Proteomes" id="UP001148662"/>
    </source>
</evidence>
<gene>
    <name evidence="1" type="ORF">NM688_g2733</name>
</gene>
<name>A0ACC1T8G1_9APHY</name>
<comment type="caution">
    <text evidence="1">The sequence shown here is derived from an EMBL/GenBank/DDBJ whole genome shotgun (WGS) entry which is preliminary data.</text>
</comment>
<sequence length="404" mass="44002">MLPSRKRDSLGASSTPSSLYYRAKPSGFSKSPSAATTSSAVSVPKFCSLCRATIPESSPYKSCLRCRTKKKEQRVRKNQEKARKKQEEQDRWVKEQVAAAMAILDFDGMPTLSSSDEDRPKKKQKTGHSHSRRYEEKPVRSLPDSDAPLSDKIAAYVKARRASEGSDNLVCNPGNQQVWQFPISIPPRCIEFQTSIELHDALAAAVKEYYRSHASRASAASPITFRGCYSIVMDPAISHSRRVELEASQVQKIDKLPHGRSSYGYSVSKDSYKRTVPCNCHDGLPRRVAAPAVPIVSAPTPPHTSSGSSSKVGKNKQGPLSRWIIRQGSKDAIARAVPKHASIPGILDAGLMTTPYPPSAPISTVSACGGSVTIIAMDDLSHPLGLRCKGQKIVITIEHPMGSH</sequence>
<dbReference type="Proteomes" id="UP001148662">
    <property type="component" value="Unassembled WGS sequence"/>
</dbReference>
<accession>A0ACC1T8G1</accession>
<protein>
    <submittedName>
        <fullName evidence="1">Uncharacterized protein</fullName>
    </submittedName>
</protein>
<reference evidence="1" key="1">
    <citation type="submission" date="2022-07" db="EMBL/GenBank/DDBJ databases">
        <title>Genome Sequence of Phlebia brevispora.</title>
        <authorList>
            <person name="Buettner E."/>
        </authorList>
    </citation>
    <scope>NUCLEOTIDE SEQUENCE</scope>
    <source>
        <strain evidence="1">MPL23</strain>
    </source>
</reference>
<proteinExistence type="predicted"/>
<evidence type="ECO:0000313" key="1">
    <source>
        <dbReference type="EMBL" id="KAJ3555152.1"/>
    </source>
</evidence>
<organism evidence="1 2">
    <name type="scientific">Phlebia brevispora</name>
    <dbReference type="NCBI Taxonomy" id="194682"/>
    <lineage>
        <taxon>Eukaryota</taxon>
        <taxon>Fungi</taxon>
        <taxon>Dikarya</taxon>
        <taxon>Basidiomycota</taxon>
        <taxon>Agaricomycotina</taxon>
        <taxon>Agaricomycetes</taxon>
        <taxon>Polyporales</taxon>
        <taxon>Meruliaceae</taxon>
        <taxon>Phlebia</taxon>
    </lineage>
</organism>
<dbReference type="EMBL" id="JANHOG010000360">
    <property type="protein sequence ID" value="KAJ3555152.1"/>
    <property type="molecule type" value="Genomic_DNA"/>
</dbReference>
<keyword evidence="2" id="KW-1185">Reference proteome</keyword>